<dbReference type="RefSeq" id="WP_021298420.1">
    <property type="nucleotide sequence ID" value="NZ_AURB01000190.1"/>
</dbReference>
<dbReference type="AlphaFoldDB" id="T0CWE9"/>
<keyword evidence="2" id="KW-1185">Reference proteome</keyword>
<dbReference type="STRING" id="1356854.N007_16410"/>
<dbReference type="InterPro" id="IPR036514">
    <property type="entry name" value="SGNH_hydro_sf"/>
</dbReference>
<name>T0CWE9_ALIAG</name>
<dbReference type="PANTHER" id="PTHR30383">
    <property type="entry name" value="THIOESTERASE 1/PROTEASE 1/LYSOPHOSPHOLIPASE L1"/>
    <property type="match status" value="1"/>
</dbReference>
<dbReference type="InterPro" id="IPR051532">
    <property type="entry name" value="Ester_Hydrolysis_Enzymes"/>
</dbReference>
<gene>
    <name evidence="1" type="ORF">K1I37_04260</name>
</gene>
<accession>T0CWE9</accession>
<dbReference type="Pfam" id="PF13472">
    <property type="entry name" value="Lipase_GDSL_2"/>
    <property type="match status" value="1"/>
</dbReference>
<accession>A0A9E6ZMJ6</accession>
<dbReference type="InterPro" id="IPR013830">
    <property type="entry name" value="SGNH_hydro"/>
</dbReference>
<proteinExistence type="predicted"/>
<dbReference type="OrthoDB" id="2513075at2"/>
<sequence>MRIVCAGDSLTRGVSFERGRLRILRDNYPKLLQEAFDERSDSVEIVNRGVFNDNSDLLLERLDKDVLSLHPDAVLIEIGGNDCNFRWDEVAKRPDADHEPYVPLPRYIDNITALVEKIRSAGATPVVMTLVPLHPVRYYKHLAATFGTEIAQWIALCGGIEYWHRGYDDALRKRLSQLGVNPIDVRKPFEQLASGDDFISLDGIHLTADGYRWLTQVVLDGLSARFEQVTLAART</sequence>
<dbReference type="Gene3D" id="3.40.50.1110">
    <property type="entry name" value="SGNH hydrolase"/>
    <property type="match status" value="1"/>
</dbReference>
<keyword evidence="1" id="KW-0378">Hydrolase</keyword>
<dbReference type="SUPFAM" id="SSF52266">
    <property type="entry name" value="SGNH hydrolase"/>
    <property type="match status" value="1"/>
</dbReference>
<dbReference type="EMBL" id="CP080467">
    <property type="protein sequence ID" value="UNO49751.1"/>
    <property type="molecule type" value="Genomic_DNA"/>
</dbReference>
<dbReference type="GO" id="GO:0004622">
    <property type="term" value="F:phosphatidylcholine lysophospholipase activity"/>
    <property type="evidence" value="ECO:0007669"/>
    <property type="project" value="TreeGrafter"/>
</dbReference>
<evidence type="ECO:0000313" key="1">
    <source>
        <dbReference type="EMBL" id="UNO49751.1"/>
    </source>
</evidence>
<dbReference type="Proteomes" id="UP000829401">
    <property type="component" value="Chromosome"/>
</dbReference>
<organism evidence="1 2">
    <name type="scientific">Alicyclobacillus acidoterrestris (strain ATCC 49025 / DSM 3922 / CIP 106132 / NCIMB 13137 / GD3B)</name>
    <dbReference type="NCBI Taxonomy" id="1356854"/>
    <lineage>
        <taxon>Bacteria</taxon>
        <taxon>Bacillati</taxon>
        <taxon>Bacillota</taxon>
        <taxon>Bacilli</taxon>
        <taxon>Bacillales</taxon>
        <taxon>Alicyclobacillaceae</taxon>
        <taxon>Alicyclobacillus</taxon>
    </lineage>
</organism>
<evidence type="ECO:0000313" key="2">
    <source>
        <dbReference type="Proteomes" id="UP000829401"/>
    </source>
</evidence>
<dbReference type="KEGG" id="aaco:K1I37_04260"/>
<reference evidence="2" key="1">
    <citation type="journal article" date="2022" name="G3 (Bethesda)">
        <title>Unveiling the complete genome sequence of Alicyclobacillus acidoterrestris DSM 3922T, a taint-producing strain.</title>
        <authorList>
            <person name="Leonardo I.C."/>
            <person name="Barreto Crespo M.T."/>
            <person name="Gaspar F.B."/>
        </authorList>
    </citation>
    <scope>NUCLEOTIDE SEQUENCE [LARGE SCALE GENOMIC DNA]</scope>
    <source>
        <strain evidence="2">DSM 3922</strain>
    </source>
</reference>
<protein>
    <submittedName>
        <fullName evidence="1">SGNH/GDSL hydrolase family protein</fullName>
    </submittedName>
</protein>
<dbReference type="PANTHER" id="PTHR30383:SF5">
    <property type="entry name" value="SGNH HYDROLASE-TYPE ESTERASE DOMAIN-CONTAINING PROTEIN"/>
    <property type="match status" value="1"/>
</dbReference>
<dbReference type="eggNOG" id="COG2755">
    <property type="taxonomic scope" value="Bacteria"/>
</dbReference>